<reference evidence="2" key="1">
    <citation type="submission" date="2019-10" db="EMBL/GenBank/DDBJ databases">
        <authorList>
            <person name="Zhang R."/>
            <person name="Pan Y."/>
            <person name="Wang J."/>
            <person name="Ma R."/>
            <person name="Yu S."/>
        </authorList>
    </citation>
    <scope>NUCLEOTIDE SEQUENCE</scope>
    <source>
        <strain evidence="2">LA-IB0</strain>
        <tissue evidence="2">Leaf</tissue>
    </source>
</reference>
<evidence type="ECO:0000313" key="2">
    <source>
        <dbReference type="EMBL" id="KAG8370567.1"/>
    </source>
</evidence>
<dbReference type="PANTHER" id="PTHR31917:SF80">
    <property type="entry name" value="AGENET DOMAIN-CONTAINING PROTEIN-RELATED"/>
    <property type="match status" value="1"/>
</dbReference>
<dbReference type="EMBL" id="WHWC01000014">
    <property type="protein sequence ID" value="KAG8370567.1"/>
    <property type="molecule type" value="Genomic_DNA"/>
</dbReference>
<dbReference type="AlphaFoldDB" id="A0AAV6WQM5"/>
<dbReference type="InterPro" id="IPR014002">
    <property type="entry name" value="Agenet_dom_plant"/>
</dbReference>
<dbReference type="CDD" id="cd20406">
    <property type="entry name" value="Tudor_Agenet_AtDUF_rpt2_4"/>
    <property type="match status" value="1"/>
</dbReference>
<dbReference type="Pfam" id="PF05641">
    <property type="entry name" value="Agenet"/>
    <property type="match status" value="1"/>
</dbReference>
<gene>
    <name evidence="2" type="ORF">BUALT_Bualt14G0130500</name>
</gene>
<comment type="caution">
    <text evidence="2">The sequence shown here is derived from an EMBL/GenBank/DDBJ whole genome shotgun (WGS) entry which is preliminary data.</text>
</comment>
<evidence type="ECO:0000259" key="1">
    <source>
        <dbReference type="SMART" id="SM00743"/>
    </source>
</evidence>
<keyword evidence="3" id="KW-1185">Reference proteome</keyword>
<dbReference type="SMART" id="SM00743">
    <property type="entry name" value="Agenet"/>
    <property type="match status" value="1"/>
</dbReference>
<protein>
    <recommendedName>
        <fullName evidence="1">Agenet domain-containing protein</fullName>
    </recommendedName>
</protein>
<feature type="domain" description="Agenet" evidence="1">
    <location>
        <begin position="90"/>
        <end position="146"/>
    </location>
</feature>
<evidence type="ECO:0000313" key="3">
    <source>
        <dbReference type="Proteomes" id="UP000826271"/>
    </source>
</evidence>
<name>A0AAV6WQM5_9LAMI</name>
<organism evidence="2 3">
    <name type="scientific">Buddleja alternifolia</name>
    <dbReference type="NCBI Taxonomy" id="168488"/>
    <lineage>
        <taxon>Eukaryota</taxon>
        <taxon>Viridiplantae</taxon>
        <taxon>Streptophyta</taxon>
        <taxon>Embryophyta</taxon>
        <taxon>Tracheophyta</taxon>
        <taxon>Spermatophyta</taxon>
        <taxon>Magnoliopsida</taxon>
        <taxon>eudicotyledons</taxon>
        <taxon>Gunneridae</taxon>
        <taxon>Pentapetalae</taxon>
        <taxon>asterids</taxon>
        <taxon>lamiids</taxon>
        <taxon>Lamiales</taxon>
        <taxon>Scrophulariaceae</taxon>
        <taxon>Buddlejeae</taxon>
        <taxon>Buddleja</taxon>
    </lineage>
</organism>
<dbReference type="PANTHER" id="PTHR31917">
    <property type="entry name" value="AGENET DOMAIN-CONTAINING PROTEIN-RELATED"/>
    <property type="match status" value="1"/>
</dbReference>
<dbReference type="Proteomes" id="UP000826271">
    <property type="component" value="Unassembled WGS sequence"/>
</dbReference>
<proteinExistence type="predicted"/>
<dbReference type="InterPro" id="IPR008395">
    <property type="entry name" value="Agenet-like_dom"/>
</dbReference>
<sequence length="161" mass="18880">MSIQTFKKGDNVEIIKIKEINGNEPHNIHSFSYFSGNVLRSPRRGRHQVYVEYKTLKLETSKGLLKPMREYVEIVHLRPLPPQEGQENERGFELCENVDAFHDNVWRKGLVVGILRCSKYLVLFDGFEKEVEVDGNCLRVHREWSDGLWKPPFDHKVNLFV</sequence>
<accession>A0AAV6WQM5</accession>